<feature type="compositionally biased region" description="Low complexity" evidence="4">
    <location>
        <begin position="330"/>
        <end position="355"/>
    </location>
</feature>
<dbReference type="InterPro" id="IPR036388">
    <property type="entry name" value="WH-like_DNA-bd_sf"/>
</dbReference>
<dbReference type="Proteomes" id="UP001287286">
    <property type="component" value="Unassembled WGS sequence"/>
</dbReference>
<feature type="region of interest" description="Disordered" evidence="4">
    <location>
        <begin position="1000"/>
        <end position="1064"/>
    </location>
</feature>
<evidence type="ECO:0000256" key="4">
    <source>
        <dbReference type="SAM" id="MobiDB-lite"/>
    </source>
</evidence>
<protein>
    <recommendedName>
        <fullName evidence="7">40S ribosomal protein S19</fullName>
    </recommendedName>
</protein>
<feature type="compositionally biased region" description="Polar residues" evidence="4">
    <location>
        <begin position="930"/>
        <end position="943"/>
    </location>
</feature>
<feature type="region of interest" description="Disordered" evidence="4">
    <location>
        <begin position="591"/>
        <end position="647"/>
    </location>
</feature>
<dbReference type="Pfam" id="PF01090">
    <property type="entry name" value="Ribosomal_S19e"/>
    <property type="match status" value="1"/>
</dbReference>
<keyword evidence="3" id="KW-0687">Ribonucleoprotein</keyword>
<feature type="compositionally biased region" description="Basic and acidic residues" evidence="4">
    <location>
        <begin position="944"/>
        <end position="961"/>
    </location>
</feature>
<dbReference type="SMART" id="SM01413">
    <property type="entry name" value="Ribosomal_S19e"/>
    <property type="match status" value="1"/>
</dbReference>
<dbReference type="SUPFAM" id="SSF46785">
    <property type="entry name" value="Winged helix' DNA-binding domain"/>
    <property type="match status" value="1"/>
</dbReference>
<dbReference type="InterPro" id="IPR001266">
    <property type="entry name" value="Ribosomal_eS19"/>
</dbReference>
<reference evidence="5 6" key="1">
    <citation type="journal article" date="2024" name="Microbiol. Resour. Announc.">
        <title>Genome annotations for the ascomycete fungi Trichoderma harzianum, Trichoderma aggressivum, and Purpureocillium lilacinum.</title>
        <authorList>
            <person name="Beijen E.P.W."/>
            <person name="Ohm R.A."/>
        </authorList>
    </citation>
    <scope>NUCLEOTIDE SEQUENCE [LARGE SCALE GENOMIC DNA]</scope>
    <source>
        <strain evidence="5 6">CBS 150709</strain>
    </source>
</reference>
<feature type="region of interest" description="Disordered" evidence="4">
    <location>
        <begin position="328"/>
        <end position="393"/>
    </location>
</feature>
<comment type="caution">
    <text evidence="5">The sequence shown here is derived from an EMBL/GenBank/DDBJ whole genome shotgun (WGS) entry which is preliminary data.</text>
</comment>
<feature type="compositionally biased region" description="Gly residues" evidence="4">
    <location>
        <begin position="1033"/>
        <end position="1046"/>
    </location>
</feature>
<evidence type="ECO:0008006" key="7">
    <source>
        <dbReference type="Google" id="ProtNLM"/>
    </source>
</evidence>
<feature type="region of interest" description="Disordered" evidence="4">
    <location>
        <begin position="920"/>
        <end position="975"/>
    </location>
</feature>
<proteinExistence type="inferred from homology"/>
<comment type="similarity">
    <text evidence="1">Belongs to the eukaryotic ribosomal protein eS19 family.</text>
</comment>
<organism evidence="5 6">
    <name type="scientific">Purpureocillium lilacinum</name>
    <name type="common">Paecilomyces lilacinus</name>
    <dbReference type="NCBI Taxonomy" id="33203"/>
    <lineage>
        <taxon>Eukaryota</taxon>
        <taxon>Fungi</taxon>
        <taxon>Dikarya</taxon>
        <taxon>Ascomycota</taxon>
        <taxon>Pezizomycotina</taxon>
        <taxon>Sordariomycetes</taxon>
        <taxon>Hypocreomycetidae</taxon>
        <taxon>Hypocreales</taxon>
        <taxon>Ophiocordycipitaceae</taxon>
        <taxon>Purpureocillium</taxon>
    </lineage>
</organism>
<evidence type="ECO:0000256" key="3">
    <source>
        <dbReference type="ARBA" id="ARBA00023274"/>
    </source>
</evidence>
<evidence type="ECO:0000256" key="2">
    <source>
        <dbReference type="ARBA" id="ARBA00022980"/>
    </source>
</evidence>
<evidence type="ECO:0000313" key="5">
    <source>
        <dbReference type="EMBL" id="KAK4095224.1"/>
    </source>
</evidence>
<feature type="compositionally biased region" description="Low complexity" evidence="4">
    <location>
        <begin position="604"/>
        <end position="621"/>
    </location>
</feature>
<dbReference type="PANTHER" id="PTHR11710">
    <property type="entry name" value="40S RIBOSOMAL PROTEIN S19"/>
    <property type="match status" value="1"/>
</dbReference>
<feature type="region of interest" description="Disordered" evidence="4">
    <location>
        <begin position="465"/>
        <end position="493"/>
    </location>
</feature>
<dbReference type="EMBL" id="JAWRVI010000001">
    <property type="protein sequence ID" value="KAK4095224.1"/>
    <property type="molecule type" value="Genomic_DNA"/>
</dbReference>
<keyword evidence="6" id="KW-1185">Reference proteome</keyword>
<evidence type="ECO:0000313" key="6">
    <source>
        <dbReference type="Proteomes" id="UP001287286"/>
    </source>
</evidence>
<dbReference type="PANTHER" id="PTHR11710:SF0">
    <property type="entry name" value="40S RIBOSOMAL PROTEIN S19"/>
    <property type="match status" value="1"/>
</dbReference>
<name>A0ABR0CFY8_PURLI</name>
<evidence type="ECO:0000256" key="1">
    <source>
        <dbReference type="ARBA" id="ARBA00010014"/>
    </source>
</evidence>
<sequence>MAGGITVRDVDAQKFINAYAAFLKRQGKLPIPGWVDTVKTGPAKELPPQDIDWFYVRAASVARHVYLRKTVGVGRLRKVHGSAKNRGSRPSKHVDASGSVDRKVMQALEKIGVLEQDEEKGGRRITQAGQRDLDRIAQTTAEAEEEEEDDDRNRAAAPAMVNADSIRLAFRPTGTWCQSPGLRTWWLNIITTVLGQLATILTAGDHIAHLSPQYSVPSHSGVLEPFIPRFESSRSLPTTCVLRKSSPRRAARGTKAPTTQPPASCSMGPVLCWEARTASELSVLCCTGAATRPFPNRASTPTLHQILHDNTMASSSGLRVFYYNTPPNARIPTPINTTSTTSTSSPNTNPNITDTDITDTDTDRDNDGGDDTPSSSFTRRPQPIPPPLAHLPTFDSRFRSTEPQFYFYHVVDTRDASLRVHVLGPGLSFTFTHERARRHLSAGRIAQGLHRKTTGFLALVRTCGGDTSSGSSGGRDDIGNSNGGSPEHQQQQRTVLVWAESGHGAGRTGDMLDPTPGALPNGRWTRRAVALAALLGLRTERPFDTMGLREGQLDERARERLRGVFLASHVEVKLATHGVYALLHVFGLYRESSPSPSRRQHQRNSGSSSSSSSSSSGGSNNTIRNVSVNNRPGPETPRSRGAAAGCETSRGLDLATLARLREVRWDDGSRPRLEVYFSRRNCVPCGAFVKRLSEVTGVRIDLIWRERLTHVVYETRAGGGGGGGGGGLVREPNPAASRTAALQGVGGSMGNLEDVLMRDGQNGGGIASAQRQQQPDDVQMLDVVDLTGTASRCCIDLTGEPQTTEAPVCDLTSEGTASGVEKDGCTDDNNAAGRRGIDEDTRAAYMAAYLDGLAYCVGQLPRMTTTMSISPHGHMADATSRQGEASATQGEEAWRAVRMAIVDFAKRMLLLRRADRLYDTGRLGDGKDGTNISDAQDPSNGKTTPHDRRAARAQRRMREVNKPLPATPETRPPAWMMDIDGEEDIWEMDEVASPTVTRREAGACHGPKGANRVEGTRSGGMHGRSRARTLGDALGGDRGTRAGSGGQRRKRAWDGSTRADACRG</sequence>
<keyword evidence="2" id="KW-0689">Ribosomal protein</keyword>
<dbReference type="Gene3D" id="1.10.10.10">
    <property type="entry name" value="Winged helix-like DNA-binding domain superfamily/Winged helix DNA-binding domain"/>
    <property type="match status" value="1"/>
</dbReference>
<dbReference type="InterPro" id="IPR036390">
    <property type="entry name" value="WH_DNA-bd_sf"/>
</dbReference>
<accession>A0ABR0CFY8</accession>
<gene>
    <name evidence="5" type="ORF">Purlil1_20</name>
</gene>